<dbReference type="Pfam" id="PF11741">
    <property type="entry name" value="AMIN"/>
    <property type="match status" value="1"/>
</dbReference>
<dbReference type="AlphaFoldDB" id="A0A915U3U8"/>
<keyword evidence="3" id="KW-0998">Cell outer membrane</keyword>
<dbReference type="SUPFAM" id="SSF48452">
    <property type="entry name" value="TPR-like"/>
    <property type="match status" value="1"/>
</dbReference>
<evidence type="ECO:0000256" key="2">
    <source>
        <dbReference type="ARBA" id="ARBA00023136"/>
    </source>
</evidence>
<dbReference type="InterPro" id="IPR011662">
    <property type="entry name" value="Secretin/TonB_short_N"/>
</dbReference>
<dbReference type="Gene3D" id="3.30.1370.130">
    <property type="match status" value="1"/>
</dbReference>
<evidence type="ECO:0000313" key="5">
    <source>
        <dbReference type="EMBL" id="BCO10350.1"/>
    </source>
</evidence>
<protein>
    <recommendedName>
        <fullName evidence="4">Secretin/TonB short N-terminal domain-containing protein</fullName>
    </recommendedName>
</protein>
<organism evidence="5 6">
    <name type="scientific">Desulfolithobacter dissulfuricans</name>
    <dbReference type="NCBI Taxonomy" id="2795293"/>
    <lineage>
        <taxon>Bacteria</taxon>
        <taxon>Pseudomonadati</taxon>
        <taxon>Thermodesulfobacteriota</taxon>
        <taxon>Desulfobulbia</taxon>
        <taxon>Desulfobulbales</taxon>
        <taxon>Desulfobulbaceae</taxon>
        <taxon>Desulfolithobacter</taxon>
    </lineage>
</organism>
<dbReference type="PANTHER" id="PTHR30604:SF1">
    <property type="entry name" value="DNA UTILIZATION PROTEIN HOFQ"/>
    <property type="match status" value="1"/>
</dbReference>
<evidence type="ECO:0000259" key="4">
    <source>
        <dbReference type="SMART" id="SM00965"/>
    </source>
</evidence>
<keyword evidence="2" id="KW-0472">Membrane</keyword>
<keyword evidence="1" id="KW-0813">Transport</keyword>
<dbReference type="InterPro" id="IPR021731">
    <property type="entry name" value="AMIN_dom"/>
</dbReference>
<dbReference type="InterPro" id="IPR011990">
    <property type="entry name" value="TPR-like_helical_dom_sf"/>
</dbReference>
<reference evidence="5" key="1">
    <citation type="submission" date="2020-12" db="EMBL/GenBank/DDBJ databases">
        <title>Desulfobium dissulfuricans gen. nov., sp. nov., a novel mesophilic, sulfate-reducing bacterium isolated from a deep-sea hydrothermal vent.</title>
        <authorList>
            <person name="Hashimoto Y."/>
            <person name="Tame A."/>
            <person name="Sawayama S."/>
            <person name="Miyazaki J."/>
            <person name="Takai K."/>
            <person name="Nakagawa S."/>
        </authorList>
    </citation>
    <scope>NUCLEOTIDE SEQUENCE</scope>
    <source>
        <strain evidence="5">GF1</strain>
    </source>
</reference>
<evidence type="ECO:0000313" key="6">
    <source>
        <dbReference type="Proteomes" id="UP001063350"/>
    </source>
</evidence>
<accession>A0A915U3U8</accession>
<dbReference type="Gene3D" id="2.60.40.3500">
    <property type="match status" value="2"/>
</dbReference>
<feature type="domain" description="Secretin/TonB short N-terminal" evidence="4">
    <location>
        <begin position="313"/>
        <end position="361"/>
    </location>
</feature>
<dbReference type="KEGG" id="ddu:GF1_27260"/>
<evidence type="ECO:0000256" key="3">
    <source>
        <dbReference type="ARBA" id="ARBA00023237"/>
    </source>
</evidence>
<dbReference type="Gene3D" id="1.25.40.10">
    <property type="entry name" value="Tetratricopeptide repeat domain"/>
    <property type="match status" value="1"/>
</dbReference>
<dbReference type="Pfam" id="PF07660">
    <property type="entry name" value="STN"/>
    <property type="match status" value="1"/>
</dbReference>
<dbReference type="Proteomes" id="UP001063350">
    <property type="component" value="Chromosome"/>
</dbReference>
<dbReference type="GO" id="GO:0019867">
    <property type="term" value="C:outer membrane"/>
    <property type="evidence" value="ECO:0007669"/>
    <property type="project" value="InterPro"/>
</dbReference>
<proteinExistence type="predicted"/>
<evidence type="ECO:0000256" key="1">
    <source>
        <dbReference type="ARBA" id="ARBA00022448"/>
    </source>
</evidence>
<dbReference type="PANTHER" id="PTHR30604">
    <property type="entry name" value="PROTEIN TRANSPORT PROTEIN HOFQ"/>
    <property type="match status" value="1"/>
</dbReference>
<gene>
    <name evidence="5" type="ORF">GF1_27260</name>
</gene>
<dbReference type="EMBL" id="AP024233">
    <property type="protein sequence ID" value="BCO10350.1"/>
    <property type="molecule type" value="Genomic_DNA"/>
</dbReference>
<dbReference type="InterPro" id="IPR051808">
    <property type="entry name" value="Type_IV_pilus_biogenesis"/>
</dbReference>
<dbReference type="SMART" id="SM00965">
    <property type="entry name" value="STN"/>
    <property type="match status" value="1"/>
</dbReference>
<keyword evidence="6" id="KW-1185">Reference proteome</keyword>
<sequence length="592" mass="66008">MALAETGKANRISAIKASRDDTGLVLRIQGTQQPTYTVYELFNPPRIVIDIAGAEFEKDRLQLPENMGIRLKTKEVNGSEVPLSRLEFTLPATRSFTARSEGNDIILFIAEKNARLQATAQDGSGVATAVEDVLVETAGDQTRVILKTNGKLSGYRSGVLDKTGSAPPRLYLDLDNVRGDTLLKEQEIGTALARIRVARRGSGLRVVLDASGDSLFPYEIKERDDGLEILIREEKGSDQISSLIDQKQMIEQELPQVDPLKDASVSGAEKKKASRTMQDNFSFAGYKKERITVDFYKIDLHNVFRLLREVSKKNIVVDESVSGSLTLSLNDVPWDFALDIILQLKNLQKVERFNTIVILPKEKAFSWPERAEDNLSFEADEKLTAQEAIVIQQRENIPKRIIEARQLIARARQAETKENYETAVQAYTEALGKWPENGRLANKIASLFLVQLHQNAKAAYYAKKALAADPTYTAAALNAAIALANMQMNHEAQQYFDQSVSVARPSAEALLSYAVFSEEQQKYEAALKLLGKHDRLYGETLNSMIAEARILDKMGQREAATKKYRAILLSGYRVPPDLKKYIAGRVALDQPM</sequence>
<name>A0A915U3U8_9BACT</name>